<evidence type="ECO:0000256" key="1">
    <source>
        <dbReference type="ARBA" id="ARBA00004141"/>
    </source>
</evidence>
<dbReference type="PANTHER" id="PTHR43773:SF1">
    <property type="entry name" value="MAGNESIUM TRANSPORTER MGTE"/>
    <property type="match status" value="1"/>
</dbReference>
<dbReference type="InterPro" id="IPR006668">
    <property type="entry name" value="Mg_transptr_MgtE_intracell_dom"/>
</dbReference>
<dbReference type="SUPFAM" id="SSF54631">
    <property type="entry name" value="CBS-domain pair"/>
    <property type="match status" value="1"/>
</dbReference>
<comment type="caution">
    <text evidence="12">The sequence shown here is derived from an EMBL/GenBank/DDBJ whole genome shotgun (WGS) entry which is preliminary data.</text>
</comment>
<dbReference type="PANTHER" id="PTHR43773">
    <property type="entry name" value="MAGNESIUM TRANSPORTER MGTE"/>
    <property type="match status" value="1"/>
</dbReference>
<reference evidence="12 13" key="1">
    <citation type="submission" date="2018-11" db="EMBL/GenBank/DDBJ databases">
        <title>Genome sequencing of Lautropia sp. KCOM 2505 (= ChDC F240).</title>
        <authorList>
            <person name="Kook J.-K."/>
            <person name="Park S.-N."/>
            <person name="Lim Y.K."/>
        </authorList>
    </citation>
    <scope>NUCLEOTIDE SEQUENCE [LARGE SCALE GENOMIC DNA]</scope>
    <source>
        <strain evidence="12 13">KCOM 2505</strain>
    </source>
</reference>
<feature type="transmembrane region" description="Helical" evidence="9">
    <location>
        <begin position="409"/>
        <end position="438"/>
    </location>
</feature>
<dbReference type="GO" id="GO:0046872">
    <property type="term" value="F:metal ion binding"/>
    <property type="evidence" value="ECO:0007669"/>
    <property type="project" value="UniProtKB-KW"/>
</dbReference>
<comment type="subunit">
    <text evidence="9">Homodimer.</text>
</comment>
<dbReference type="PROSITE" id="PS51371">
    <property type="entry name" value="CBS"/>
    <property type="match status" value="2"/>
</dbReference>
<keyword evidence="9" id="KW-1003">Cell membrane</keyword>
<evidence type="ECO:0000313" key="13">
    <source>
        <dbReference type="Proteomes" id="UP000270261"/>
    </source>
</evidence>
<dbReference type="AlphaFoldDB" id="A0A426FTS7"/>
<feature type="compositionally biased region" description="Low complexity" evidence="10">
    <location>
        <begin position="1"/>
        <end position="10"/>
    </location>
</feature>
<evidence type="ECO:0000256" key="4">
    <source>
        <dbReference type="ARBA" id="ARBA00022692"/>
    </source>
</evidence>
<keyword evidence="5 9" id="KW-0460">Magnesium</keyword>
<dbReference type="EMBL" id="RRUE01000001">
    <property type="protein sequence ID" value="RRN46008.1"/>
    <property type="molecule type" value="Genomic_DNA"/>
</dbReference>
<keyword evidence="8" id="KW-0129">CBS domain</keyword>
<dbReference type="SMART" id="SM00116">
    <property type="entry name" value="CBS"/>
    <property type="match status" value="2"/>
</dbReference>
<dbReference type="InterPro" id="IPR036739">
    <property type="entry name" value="SLC41_membr_dom_sf"/>
</dbReference>
<feature type="transmembrane region" description="Helical" evidence="9">
    <location>
        <begin position="450"/>
        <end position="472"/>
    </location>
</feature>
<dbReference type="Gene3D" id="1.25.60.10">
    <property type="entry name" value="MgtE N-terminal domain-like"/>
    <property type="match status" value="1"/>
</dbReference>
<evidence type="ECO:0000256" key="3">
    <source>
        <dbReference type="ARBA" id="ARBA00022448"/>
    </source>
</evidence>
<feature type="region of interest" description="Disordered" evidence="10">
    <location>
        <begin position="1"/>
        <end position="37"/>
    </location>
</feature>
<dbReference type="InterPro" id="IPR000644">
    <property type="entry name" value="CBS_dom"/>
</dbReference>
<feature type="transmembrane region" description="Helical" evidence="9">
    <location>
        <begin position="381"/>
        <end position="403"/>
    </location>
</feature>
<gene>
    <name evidence="12" type="primary">mgtE</name>
    <name evidence="12" type="ORF">EHV23_00255</name>
</gene>
<evidence type="ECO:0000256" key="10">
    <source>
        <dbReference type="SAM" id="MobiDB-lite"/>
    </source>
</evidence>
<evidence type="ECO:0000256" key="2">
    <source>
        <dbReference type="ARBA" id="ARBA00009749"/>
    </source>
</evidence>
<name>A0A426FTS7_9BURK</name>
<feature type="transmembrane region" description="Helical" evidence="9">
    <location>
        <begin position="339"/>
        <end position="360"/>
    </location>
</feature>
<comment type="similarity">
    <text evidence="2 9">Belongs to the SLC41A transporter family.</text>
</comment>
<evidence type="ECO:0000256" key="6">
    <source>
        <dbReference type="ARBA" id="ARBA00022989"/>
    </source>
</evidence>
<evidence type="ECO:0000256" key="5">
    <source>
        <dbReference type="ARBA" id="ARBA00022842"/>
    </source>
</evidence>
<keyword evidence="9" id="KW-0479">Metal-binding</keyword>
<dbReference type="Gene3D" id="1.10.357.20">
    <property type="entry name" value="SLC41 divalent cation transporters, integral membrane domain"/>
    <property type="match status" value="1"/>
</dbReference>
<dbReference type="GO" id="GO:0015095">
    <property type="term" value="F:magnesium ion transmembrane transporter activity"/>
    <property type="evidence" value="ECO:0007669"/>
    <property type="project" value="UniProtKB-UniRule"/>
</dbReference>
<dbReference type="Proteomes" id="UP000270261">
    <property type="component" value="Unassembled WGS sequence"/>
</dbReference>
<dbReference type="Pfam" id="PF01769">
    <property type="entry name" value="MgtE"/>
    <property type="match status" value="1"/>
</dbReference>
<dbReference type="Pfam" id="PF03448">
    <property type="entry name" value="MgtE_N"/>
    <property type="match status" value="1"/>
</dbReference>
<dbReference type="SUPFAM" id="SSF161093">
    <property type="entry name" value="MgtE membrane domain-like"/>
    <property type="match status" value="1"/>
</dbReference>
<evidence type="ECO:0000313" key="12">
    <source>
        <dbReference type="EMBL" id="RRN46008.1"/>
    </source>
</evidence>
<dbReference type="GO" id="GO:0005886">
    <property type="term" value="C:plasma membrane"/>
    <property type="evidence" value="ECO:0007669"/>
    <property type="project" value="UniProtKB-SubCell"/>
</dbReference>
<dbReference type="OrthoDB" id="9790355at2"/>
<protein>
    <recommendedName>
        <fullName evidence="9">Magnesium transporter MgtE</fullName>
    </recommendedName>
</protein>
<dbReference type="InterPro" id="IPR038076">
    <property type="entry name" value="MgtE_N_sf"/>
</dbReference>
<keyword evidence="3 9" id="KW-0813">Transport</keyword>
<feature type="transmembrane region" description="Helical" evidence="9">
    <location>
        <begin position="307"/>
        <end position="327"/>
    </location>
</feature>
<proteinExistence type="inferred from homology"/>
<dbReference type="SMART" id="SM00924">
    <property type="entry name" value="MgtE_N"/>
    <property type="match status" value="1"/>
</dbReference>
<sequence>MAGSTAADAGAGSGAGAGAGAEAGTDDTADADEPVREPEGNIYLTQLRERLASLHAADIAYVLEALPPDERRLVWDSVKREVDGAVLLEVSEPVREALIDSMTEAELVAAVKDLDADDVADLAEHLPPAVVEKVQHELTPEEREQLRTAMSYPDDSVGARMDFEFVRVREDVTLEVVLRYLRRFDELPQHTDQVFVVDRNGILMGSLSIEQVLINEPDTEVSAVMHRDVLSLDADDEVGEAAQAFERYDLISAPVVDPHHKLIGRLTIDEVVDVIREESDADALNQAGLRDEEDLFGSVWQSARNRWLWLAVNLVTAFLASRVIGIFDGTIEKVVALATLMPIVAGLAGNSGNQTMALMIRSLAQGQITGSNFGRLLRKELTVALLNGVVWGLVAGCATWALYHDSKAATLLGVAMAVAILLNLLIGALLGVIVPFALDRLGRDPALGSSVLLTFSTDGLGFMIFLGLATMLF</sequence>
<keyword evidence="4 9" id="KW-0812">Transmembrane</keyword>
<comment type="subcellular location">
    <subcellularLocation>
        <location evidence="9">Cell membrane</location>
        <topology evidence="9">Multi-pass membrane protein</topology>
    </subcellularLocation>
    <subcellularLocation>
        <location evidence="1">Membrane</location>
        <topology evidence="1">Multi-pass membrane protein</topology>
    </subcellularLocation>
</comment>
<dbReference type="InterPro" id="IPR006667">
    <property type="entry name" value="SLC41_membr_dom"/>
</dbReference>
<dbReference type="InterPro" id="IPR046342">
    <property type="entry name" value="CBS_dom_sf"/>
</dbReference>
<dbReference type="InterPro" id="IPR006669">
    <property type="entry name" value="MgtE_transporter"/>
</dbReference>
<dbReference type="NCBIfam" id="TIGR00400">
    <property type="entry name" value="mgtE"/>
    <property type="match status" value="1"/>
</dbReference>
<dbReference type="Gene3D" id="3.10.580.10">
    <property type="entry name" value="CBS-domain"/>
    <property type="match status" value="1"/>
</dbReference>
<accession>A0A426FTS7</accession>
<evidence type="ECO:0000256" key="8">
    <source>
        <dbReference type="PROSITE-ProRule" id="PRU00703"/>
    </source>
</evidence>
<evidence type="ECO:0000256" key="7">
    <source>
        <dbReference type="ARBA" id="ARBA00023136"/>
    </source>
</evidence>
<evidence type="ECO:0000259" key="11">
    <source>
        <dbReference type="PROSITE" id="PS51371"/>
    </source>
</evidence>
<keyword evidence="6 9" id="KW-1133">Transmembrane helix</keyword>
<organism evidence="12 13">
    <name type="scientific">Lautropia dentalis</name>
    <dbReference type="NCBI Taxonomy" id="2490857"/>
    <lineage>
        <taxon>Bacteria</taxon>
        <taxon>Pseudomonadati</taxon>
        <taxon>Pseudomonadota</taxon>
        <taxon>Betaproteobacteria</taxon>
        <taxon>Burkholderiales</taxon>
        <taxon>Burkholderiaceae</taxon>
        <taxon>Lautropia</taxon>
    </lineage>
</organism>
<evidence type="ECO:0000256" key="9">
    <source>
        <dbReference type="RuleBase" id="RU362011"/>
    </source>
</evidence>
<feature type="domain" description="CBS" evidence="11">
    <location>
        <begin position="225"/>
        <end position="281"/>
    </location>
</feature>
<keyword evidence="13" id="KW-1185">Reference proteome</keyword>
<feature type="domain" description="CBS" evidence="11">
    <location>
        <begin position="161"/>
        <end position="224"/>
    </location>
</feature>
<feature type="compositionally biased region" description="Gly residues" evidence="10">
    <location>
        <begin position="11"/>
        <end position="21"/>
    </location>
</feature>
<keyword evidence="7 9" id="KW-0472">Membrane</keyword>
<dbReference type="SUPFAM" id="SSF158791">
    <property type="entry name" value="MgtE N-terminal domain-like"/>
    <property type="match status" value="1"/>
</dbReference>
<dbReference type="Pfam" id="PF00571">
    <property type="entry name" value="CBS"/>
    <property type="match status" value="1"/>
</dbReference>
<dbReference type="CDD" id="cd04606">
    <property type="entry name" value="CBS_pair_Mg_transporter"/>
    <property type="match status" value="1"/>
</dbReference>
<comment type="function">
    <text evidence="9">Acts as a magnesium transporter.</text>
</comment>